<sequence>MNSSKTINYYDENAEDFNAGTRNVDFQATQQRFLGKLVPGSTILDFGCGSGRDTKYFLEQGYRVTATDGSEELCRLASEHTGTEVKHMLFQDLEDIEIYEGIWACSSILHLPYAQLRDVLVKMARALKNGGIVYTSFKYGTFEGERNGRYFTDMTEEKFENLLQETKVFRLEDQWITSDVRPERGEEKWLNIILRKI</sequence>
<dbReference type="PANTHER" id="PTHR43861:SF1">
    <property type="entry name" value="TRANS-ACONITATE 2-METHYLTRANSFERASE"/>
    <property type="match status" value="1"/>
</dbReference>
<evidence type="ECO:0000256" key="1">
    <source>
        <dbReference type="ARBA" id="ARBA00022603"/>
    </source>
</evidence>
<evidence type="ECO:0000313" key="4">
    <source>
        <dbReference type="EMBL" id="SHJ26790.1"/>
    </source>
</evidence>
<keyword evidence="5" id="KW-1185">Reference proteome</keyword>
<dbReference type="OrthoDB" id="9804312at2"/>
<dbReference type="STRING" id="1122934.SAMN02745691_01635"/>
<feature type="domain" description="Methyltransferase" evidence="3">
    <location>
        <begin position="43"/>
        <end position="131"/>
    </location>
</feature>
<dbReference type="InterPro" id="IPR029063">
    <property type="entry name" value="SAM-dependent_MTases_sf"/>
</dbReference>
<dbReference type="EMBL" id="FQYT01000016">
    <property type="protein sequence ID" value="SHJ26790.1"/>
    <property type="molecule type" value="Genomic_DNA"/>
</dbReference>
<dbReference type="Pfam" id="PF13649">
    <property type="entry name" value="Methyltransf_25"/>
    <property type="match status" value="1"/>
</dbReference>
<accession>A0A1M6HX06</accession>
<protein>
    <submittedName>
        <fullName evidence="4">Methyltransferase domain-containing protein</fullName>
    </submittedName>
</protein>
<dbReference type="GO" id="GO:0032259">
    <property type="term" value="P:methylation"/>
    <property type="evidence" value="ECO:0007669"/>
    <property type="project" value="UniProtKB-KW"/>
</dbReference>
<evidence type="ECO:0000259" key="3">
    <source>
        <dbReference type="Pfam" id="PF13649"/>
    </source>
</evidence>
<dbReference type="GO" id="GO:0008168">
    <property type="term" value="F:methyltransferase activity"/>
    <property type="evidence" value="ECO:0007669"/>
    <property type="project" value="UniProtKB-KW"/>
</dbReference>
<proteinExistence type="predicted"/>
<dbReference type="InterPro" id="IPR041698">
    <property type="entry name" value="Methyltransf_25"/>
</dbReference>
<dbReference type="CDD" id="cd02440">
    <property type="entry name" value="AdoMet_MTases"/>
    <property type="match status" value="1"/>
</dbReference>
<gene>
    <name evidence="4" type="ORF">SAMN02745691_01635</name>
</gene>
<organism evidence="4 5">
    <name type="scientific">Parasporobacterium paucivorans DSM 15970</name>
    <dbReference type="NCBI Taxonomy" id="1122934"/>
    <lineage>
        <taxon>Bacteria</taxon>
        <taxon>Bacillati</taxon>
        <taxon>Bacillota</taxon>
        <taxon>Clostridia</taxon>
        <taxon>Lachnospirales</taxon>
        <taxon>Lachnospiraceae</taxon>
        <taxon>Parasporobacterium</taxon>
    </lineage>
</organism>
<evidence type="ECO:0000313" key="5">
    <source>
        <dbReference type="Proteomes" id="UP000184342"/>
    </source>
</evidence>
<dbReference type="RefSeq" id="WP_073993927.1">
    <property type="nucleotide sequence ID" value="NZ_FQYT01000016.1"/>
</dbReference>
<dbReference type="AlphaFoldDB" id="A0A1M6HX06"/>
<keyword evidence="1 4" id="KW-0489">Methyltransferase</keyword>
<dbReference type="Gene3D" id="3.40.50.150">
    <property type="entry name" value="Vaccinia Virus protein VP39"/>
    <property type="match status" value="1"/>
</dbReference>
<dbReference type="SUPFAM" id="SSF53335">
    <property type="entry name" value="S-adenosyl-L-methionine-dependent methyltransferases"/>
    <property type="match status" value="1"/>
</dbReference>
<dbReference type="Proteomes" id="UP000184342">
    <property type="component" value="Unassembled WGS sequence"/>
</dbReference>
<name>A0A1M6HX06_9FIRM</name>
<dbReference type="PANTHER" id="PTHR43861">
    <property type="entry name" value="TRANS-ACONITATE 2-METHYLTRANSFERASE-RELATED"/>
    <property type="match status" value="1"/>
</dbReference>
<evidence type="ECO:0000256" key="2">
    <source>
        <dbReference type="ARBA" id="ARBA00022679"/>
    </source>
</evidence>
<keyword evidence="2 4" id="KW-0808">Transferase</keyword>
<reference evidence="4 5" key="1">
    <citation type="submission" date="2016-11" db="EMBL/GenBank/DDBJ databases">
        <authorList>
            <person name="Jaros S."/>
            <person name="Januszkiewicz K."/>
            <person name="Wedrychowicz H."/>
        </authorList>
    </citation>
    <scope>NUCLEOTIDE SEQUENCE [LARGE SCALE GENOMIC DNA]</scope>
    <source>
        <strain evidence="4 5">DSM 15970</strain>
    </source>
</reference>